<accession>A0A7S2NKW6</accession>
<protein>
    <recommendedName>
        <fullName evidence="2">DUF4149 domain-containing protein</fullName>
    </recommendedName>
</protein>
<reference evidence="1" key="1">
    <citation type="submission" date="2021-01" db="EMBL/GenBank/DDBJ databases">
        <authorList>
            <person name="Corre E."/>
            <person name="Pelletier E."/>
            <person name="Niang G."/>
            <person name="Scheremetjew M."/>
            <person name="Finn R."/>
            <person name="Kale V."/>
            <person name="Holt S."/>
            <person name="Cochrane G."/>
            <person name="Meng A."/>
            <person name="Brown T."/>
            <person name="Cohen L."/>
        </authorList>
    </citation>
    <scope>NUCLEOTIDE SEQUENCE</scope>
    <source>
        <strain evidence="1">CCMP2222</strain>
    </source>
</reference>
<evidence type="ECO:0000313" key="1">
    <source>
        <dbReference type="EMBL" id="CAD9545432.1"/>
    </source>
</evidence>
<organism evidence="1">
    <name type="scientific">Alexandrium andersonii</name>
    <dbReference type="NCBI Taxonomy" id="327968"/>
    <lineage>
        <taxon>Eukaryota</taxon>
        <taxon>Sar</taxon>
        <taxon>Alveolata</taxon>
        <taxon>Dinophyceae</taxon>
        <taxon>Gonyaulacales</taxon>
        <taxon>Pyrocystaceae</taxon>
        <taxon>Alexandrium</taxon>
    </lineage>
</organism>
<evidence type="ECO:0008006" key="2">
    <source>
        <dbReference type="Google" id="ProtNLM"/>
    </source>
</evidence>
<dbReference type="EMBL" id="HBGQ01103483">
    <property type="protein sequence ID" value="CAD9545432.1"/>
    <property type="molecule type" value="Transcribed_RNA"/>
</dbReference>
<sequence length="163" mass="17393">MAALAGRLVAFVGLIWAGMSIGIVHDAGVKFSTPEVPRTKLLRVGMHLFRSYRRVETALVGIVGAAEAQRIIQACREGRGLKCQINKPLLVALAVSTVHSHVFPMPALLAGGDHTIERHEQGEAVDPEKVSLVPLAHKVVGLTELTKIGCLIWGAHVALKMAG</sequence>
<gene>
    <name evidence="1" type="ORF">AAND1436_LOCUS49484</name>
</gene>
<name>A0A7S2NKW6_9DINO</name>
<dbReference type="AlphaFoldDB" id="A0A7S2NKW6"/>
<proteinExistence type="predicted"/>